<proteinExistence type="predicted"/>
<sequence length="610" mass="65425">MLETCVGDMGWGAGIFGEEMDVLMPVHPMFIGRIRGSAYGDSAGVGGVRGLGEVAGRYLGGGGDVQAPDGWNGGFGRSGVPPGLAGRPGCGRLLCLFEQKVYCMCGLVGLADQWFYLVEAEMIISLFWCILLYLRFLLHSELSSCCTDVQLSSSWENFINTGNFGESEEEMEFGSHVWGQPFYIIASTYIGSGSMGGGPGRGYGNSMSMTLGVNASAVKVLKQGRFLSCCCVLAVRTCRDEYRAQFGSSGTKYVLLVGLKGGHYIKELDDAAYFLTQNAEPCMLPRNIESSRHRTSVLESGEKCRGKRMYVSGVRMGRVCEFGTDAIEMGLYRFRTVQVVDIALRWDKTFGVSVLKTFVQSKSANLNLSGLEDWVGSAWSSVGWFRVVGGVVGCGLGCVGGLVALGWWLGEGVAVAPPRVSSVLGGYVGGGVVVWVVWCGGVVRRRGVLGFCWVGGMGGVLFLVGGVSGSSGGGGDGDTGYGGRIKWWGGGGRVFWWVDGGLLDMGSIVGVYSWLDRGLSGVHRVEIMIHFRDLGLKRVHGGEAVCMSLWWFWFIGVILGSITVAKQTHLPAPQSSNEGWGLLGPGKVSRICMSIEEDLLRISTFRNLEG</sequence>
<name>A0ABQ5EPW5_9ASTR</name>
<evidence type="ECO:0000313" key="3">
    <source>
        <dbReference type="Proteomes" id="UP001151760"/>
    </source>
</evidence>
<accession>A0ABQ5EPW5</accession>
<feature type="transmembrane region" description="Helical" evidence="1">
    <location>
        <begin position="448"/>
        <end position="467"/>
    </location>
</feature>
<evidence type="ECO:0000256" key="1">
    <source>
        <dbReference type="SAM" id="Phobius"/>
    </source>
</evidence>
<feature type="transmembrane region" description="Helical" evidence="1">
    <location>
        <begin position="114"/>
        <end position="134"/>
    </location>
</feature>
<reference evidence="2" key="2">
    <citation type="submission" date="2022-01" db="EMBL/GenBank/DDBJ databases">
        <authorList>
            <person name="Yamashiro T."/>
            <person name="Shiraishi A."/>
            <person name="Satake H."/>
            <person name="Nakayama K."/>
        </authorList>
    </citation>
    <scope>NUCLEOTIDE SEQUENCE</scope>
</reference>
<feature type="transmembrane region" description="Helical" evidence="1">
    <location>
        <begin position="494"/>
        <end position="515"/>
    </location>
</feature>
<protein>
    <submittedName>
        <fullName evidence="2">Uncharacterized protein</fullName>
    </submittedName>
</protein>
<keyword evidence="3" id="KW-1185">Reference proteome</keyword>
<dbReference type="Proteomes" id="UP001151760">
    <property type="component" value="Unassembled WGS sequence"/>
</dbReference>
<organism evidence="2 3">
    <name type="scientific">Tanacetum coccineum</name>
    <dbReference type="NCBI Taxonomy" id="301880"/>
    <lineage>
        <taxon>Eukaryota</taxon>
        <taxon>Viridiplantae</taxon>
        <taxon>Streptophyta</taxon>
        <taxon>Embryophyta</taxon>
        <taxon>Tracheophyta</taxon>
        <taxon>Spermatophyta</taxon>
        <taxon>Magnoliopsida</taxon>
        <taxon>eudicotyledons</taxon>
        <taxon>Gunneridae</taxon>
        <taxon>Pentapetalae</taxon>
        <taxon>asterids</taxon>
        <taxon>campanulids</taxon>
        <taxon>Asterales</taxon>
        <taxon>Asteraceae</taxon>
        <taxon>Asteroideae</taxon>
        <taxon>Anthemideae</taxon>
        <taxon>Anthemidinae</taxon>
        <taxon>Tanacetum</taxon>
    </lineage>
</organism>
<keyword evidence="1" id="KW-0472">Membrane</keyword>
<feature type="transmembrane region" description="Helical" evidence="1">
    <location>
        <begin position="544"/>
        <end position="565"/>
    </location>
</feature>
<feature type="transmembrane region" description="Helical" evidence="1">
    <location>
        <begin position="387"/>
        <end position="409"/>
    </location>
</feature>
<keyword evidence="1" id="KW-0812">Transmembrane</keyword>
<comment type="caution">
    <text evidence="2">The sequence shown here is derived from an EMBL/GenBank/DDBJ whole genome shotgun (WGS) entry which is preliminary data.</text>
</comment>
<keyword evidence="1" id="KW-1133">Transmembrane helix</keyword>
<gene>
    <name evidence="2" type="ORF">Tco_0987994</name>
</gene>
<evidence type="ECO:0000313" key="2">
    <source>
        <dbReference type="EMBL" id="GJT52940.1"/>
    </source>
</evidence>
<feature type="transmembrane region" description="Helical" evidence="1">
    <location>
        <begin position="421"/>
        <end position="441"/>
    </location>
</feature>
<reference evidence="2" key="1">
    <citation type="journal article" date="2022" name="Int. J. Mol. Sci.">
        <title>Draft Genome of Tanacetum Coccineum: Genomic Comparison of Closely Related Tanacetum-Family Plants.</title>
        <authorList>
            <person name="Yamashiro T."/>
            <person name="Shiraishi A."/>
            <person name="Nakayama K."/>
            <person name="Satake H."/>
        </authorList>
    </citation>
    <scope>NUCLEOTIDE SEQUENCE</scope>
</reference>
<dbReference type="EMBL" id="BQNB010016542">
    <property type="protein sequence ID" value="GJT52940.1"/>
    <property type="molecule type" value="Genomic_DNA"/>
</dbReference>